<dbReference type="OrthoDB" id="9803824at2"/>
<dbReference type="InterPro" id="IPR043128">
    <property type="entry name" value="Rev_trsase/Diguanyl_cyclase"/>
</dbReference>
<dbReference type="InterPro" id="IPR050469">
    <property type="entry name" value="Diguanylate_Cyclase"/>
</dbReference>
<evidence type="ECO:0000256" key="3">
    <source>
        <dbReference type="ARBA" id="ARBA00034247"/>
    </source>
</evidence>
<dbReference type="Proteomes" id="UP000316093">
    <property type="component" value="Chromosome"/>
</dbReference>
<dbReference type="GO" id="GO:0005886">
    <property type="term" value="C:plasma membrane"/>
    <property type="evidence" value="ECO:0007669"/>
    <property type="project" value="TreeGrafter"/>
</dbReference>
<feature type="coiled-coil region" evidence="4">
    <location>
        <begin position="260"/>
        <end position="294"/>
    </location>
</feature>
<dbReference type="PANTHER" id="PTHR45138">
    <property type="entry name" value="REGULATORY COMPONENTS OF SENSORY TRANSDUCTION SYSTEM"/>
    <property type="match status" value="1"/>
</dbReference>
<dbReference type="InterPro" id="IPR029787">
    <property type="entry name" value="Nucleotide_cyclase"/>
</dbReference>
<dbReference type="RefSeq" id="WP_139984986.1">
    <property type="nucleotide sequence ID" value="NZ_CP041046.1"/>
</dbReference>
<sequence length="455" mass="50858">MRLDNQLWESKYREAVDRLTREEAQWRAVESVLRQLVASLTRAAHGAHDQVDPHIERLSAALTGGPADAMVLETLSNSLRDALEGLATRPLRSPEDRAIPITRPQRGEYGSSVQSAMHRLVDRIVVQPKLADRANDLRRDVADAGDLVGLATCGDRLADLVNEQRIGMQREIDALQAVLRHVASRLDELTQYMARELADQSTGEANGQALDASVAHEMRLLGEAVLEAEDAHELRERVNVGLETIAACFRDFREREGTRLTAYRDRAEKMRQRVEQLETERNALQRSLEREHELAQTDTMIGMPNRLAYEKRIEAAYESWLTTSRPLSIAAIDIDHFKSINDTYGHTAGDAVLRVIGQALLKHVRPVDFVARYGGEEFIVIFDGADEAESLQVSERLRGKIQHLAFHASRQPVRVTASIGVAQFRPGDSPQAVFERADLALYTAKNGGRNRCVIG</sequence>
<evidence type="ECO:0000256" key="2">
    <source>
        <dbReference type="ARBA" id="ARBA00012528"/>
    </source>
</evidence>
<protein>
    <recommendedName>
        <fullName evidence="2">diguanylate cyclase</fullName>
        <ecNumber evidence="2">2.7.7.65</ecNumber>
    </recommendedName>
</protein>
<gene>
    <name evidence="6" type="ORF">FIV34_18560</name>
</gene>
<dbReference type="AlphaFoldDB" id="A0A4Y5Z6G7"/>
<evidence type="ECO:0000259" key="5">
    <source>
        <dbReference type="PROSITE" id="PS50887"/>
    </source>
</evidence>
<dbReference type="PANTHER" id="PTHR45138:SF9">
    <property type="entry name" value="DIGUANYLATE CYCLASE DGCM-RELATED"/>
    <property type="match status" value="1"/>
</dbReference>
<accession>A0A4Y5Z6G7</accession>
<evidence type="ECO:0000313" key="7">
    <source>
        <dbReference type="Proteomes" id="UP000316093"/>
    </source>
</evidence>
<dbReference type="KEGG" id="lpy:FIV34_18560"/>
<dbReference type="CDD" id="cd01949">
    <property type="entry name" value="GGDEF"/>
    <property type="match status" value="1"/>
</dbReference>
<proteinExistence type="predicted"/>
<comment type="cofactor">
    <cofactor evidence="1">
        <name>Mg(2+)</name>
        <dbReference type="ChEBI" id="CHEBI:18420"/>
    </cofactor>
</comment>
<dbReference type="PROSITE" id="PS50887">
    <property type="entry name" value="GGDEF"/>
    <property type="match status" value="1"/>
</dbReference>
<feature type="domain" description="GGDEF" evidence="5">
    <location>
        <begin position="325"/>
        <end position="455"/>
    </location>
</feature>
<comment type="catalytic activity">
    <reaction evidence="3">
        <text>2 GTP = 3',3'-c-di-GMP + 2 diphosphate</text>
        <dbReference type="Rhea" id="RHEA:24898"/>
        <dbReference type="ChEBI" id="CHEBI:33019"/>
        <dbReference type="ChEBI" id="CHEBI:37565"/>
        <dbReference type="ChEBI" id="CHEBI:58805"/>
        <dbReference type="EC" id="2.7.7.65"/>
    </reaction>
</comment>
<dbReference type="Pfam" id="PF00990">
    <property type="entry name" value="GGDEF"/>
    <property type="match status" value="1"/>
</dbReference>
<evidence type="ECO:0000256" key="1">
    <source>
        <dbReference type="ARBA" id="ARBA00001946"/>
    </source>
</evidence>
<reference evidence="6 7" key="1">
    <citation type="submission" date="2019-06" db="EMBL/GenBank/DDBJ databases">
        <title>A complete genome sequence for Luteibacter pinisoli MAH-14.</title>
        <authorList>
            <person name="Baltrus D.A."/>
        </authorList>
    </citation>
    <scope>NUCLEOTIDE SEQUENCE [LARGE SCALE GENOMIC DNA]</scope>
    <source>
        <strain evidence="6 7">MAH-14</strain>
    </source>
</reference>
<dbReference type="GO" id="GO:1902201">
    <property type="term" value="P:negative regulation of bacterial-type flagellum-dependent cell motility"/>
    <property type="evidence" value="ECO:0007669"/>
    <property type="project" value="TreeGrafter"/>
</dbReference>
<dbReference type="GO" id="GO:0052621">
    <property type="term" value="F:diguanylate cyclase activity"/>
    <property type="evidence" value="ECO:0007669"/>
    <property type="project" value="UniProtKB-EC"/>
</dbReference>
<dbReference type="SUPFAM" id="SSF55073">
    <property type="entry name" value="Nucleotide cyclase"/>
    <property type="match status" value="1"/>
</dbReference>
<keyword evidence="4" id="KW-0175">Coiled coil</keyword>
<dbReference type="GO" id="GO:0043709">
    <property type="term" value="P:cell adhesion involved in single-species biofilm formation"/>
    <property type="evidence" value="ECO:0007669"/>
    <property type="project" value="TreeGrafter"/>
</dbReference>
<organism evidence="6 7">
    <name type="scientific">Luteibacter pinisoli</name>
    <dbReference type="NCBI Taxonomy" id="2589080"/>
    <lineage>
        <taxon>Bacteria</taxon>
        <taxon>Pseudomonadati</taxon>
        <taxon>Pseudomonadota</taxon>
        <taxon>Gammaproteobacteria</taxon>
        <taxon>Lysobacterales</taxon>
        <taxon>Rhodanobacteraceae</taxon>
        <taxon>Luteibacter</taxon>
    </lineage>
</organism>
<dbReference type="SMART" id="SM00267">
    <property type="entry name" value="GGDEF"/>
    <property type="match status" value="1"/>
</dbReference>
<dbReference type="EMBL" id="CP041046">
    <property type="protein sequence ID" value="QDE41062.1"/>
    <property type="molecule type" value="Genomic_DNA"/>
</dbReference>
<name>A0A4Y5Z6G7_9GAMM</name>
<dbReference type="InterPro" id="IPR000160">
    <property type="entry name" value="GGDEF_dom"/>
</dbReference>
<dbReference type="NCBIfam" id="TIGR00254">
    <property type="entry name" value="GGDEF"/>
    <property type="match status" value="1"/>
</dbReference>
<keyword evidence="7" id="KW-1185">Reference proteome</keyword>
<dbReference type="FunFam" id="3.30.70.270:FF:000001">
    <property type="entry name" value="Diguanylate cyclase domain protein"/>
    <property type="match status" value="1"/>
</dbReference>
<evidence type="ECO:0000313" key="6">
    <source>
        <dbReference type="EMBL" id="QDE41062.1"/>
    </source>
</evidence>
<evidence type="ECO:0000256" key="4">
    <source>
        <dbReference type="SAM" id="Coils"/>
    </source>
</evidence>
<dbReference type="EC" id="2.7.7.65" evidence="2"/>
<dbReference type="Gene3D" id="3.30.70.270">
    <property type="match status" value="1"/>
</dbReference>